<keyword evidence="1" id="KW-0472">Membrane</keyword>
<dbReference type="InterPro" id="IPR054331">
    <property type="entry name" value="LiaF_TM"/>
</dbReference>
<organism evidence="4 5">
    <name type="scientific">Symbiobacterium thermophilum</name>
    <dbReference type="NCBI Taxonomy" id="2734"/>
    <lineage>
        <taxon>Bacteria</taxon>
        <taxon>Bacillati</taxon>
        <taxon>Bacillota</taxon>
        <taxon>Clostridia</taxon>
        <taxon>Eubacteriales</taxon>
        <taxon>Symbiobacteriaceae</taxon>
        <taxon>Symbiobacterium</taxon>
    </lineage>
</organism>
<gene>
    <name evidence="4" type="ORF">CWE10_16495</name>
</gene>
<keyword evidence="1" id="KW-0812">Transmembrane</keyword>
<feature type="transmembrane region" description="Helical" evidence="1">
    <location>
        <begin position="36"/>
        <end position="58"/>
    </location>
</feature>
<dbReference type="AlphaFoldDB" id="A0A953IBN7"/>
<keyword evidence="1" id="KW-1133">Transmembrane helix</keyword>
<evidence type="ECO:0000313" key="4">
    <source>
        <dbReference type="EMBL" id="MBY6277769.1"/>
    </source>
</evidence>
<reference evidence="4" key="1">
    <citation type="submission" date="2017-11" db="EMBL/GenBank/DDBJ databases">
        <title>Three new genomes from thermophilic consortium.</title>
        <authorList>
            <person name="Quaggio R."/>
            <person name="Amgarten D."/>
            <person name="Setubal J.C."/>
        </authorList>
    </citation>
    <scope>NUCLEOTIDE SEQUENCE</scope>
    <source>
        <strain evidence="4">ZCTH01-B2</strain>
    </source>
</reference>
<dbReference type="GO" id="GO:0016020">
    <property type="term" value="C:membrane"/>
    <property type="evidence" value="ECO:0007669"/>
    <property type="project" value="InterPro"/>
</dbReference>
<name>A0A953IBN7_SYMTR</name>
<dbReference type="InterPro" id="IPR016975">
    <property type="entry name" value="Cell_wall_LiaF"/>
</dbReference>
<protein>
    <recommendedName>
        <fullName evidence="6">Cell wall-active antibiotics response LiaF-like C-terminal domain-containing protein</fullName>
    </recommendedName>
</protein>
<dbReference type="EMBL" id="PIUK01000241">
    <property type="protein sequence ID" value="MBY6277769.1"/>
    <property type="molecule type" value="Genomic_DNA"/>
</dbReference>
<accession>A0A953IBN7</accession>
<evidence type="ECO:0000259" key="2">
    <source>
        <dbReference type="Pfam" id="PF09922"/>
    </source>
</evidence>
<dbReference type="Pfam" id="PF22570">
    <property type="entry name" value="LiaF-TM"/>
    <property type="match status" value="1"/>
</dbReference>
<feature type="transmembrane region" description="Helical" evidence="1">
    <location>
        <begin position="12"/>
        <end position="30"/>
    </location>
</feature>
<dbReference type="Proteomes" id="UP000732377">
    <property type="component" value="Unassembled WGS sequence"/>
</dbReference>
<feature type="domain" description="LiaF transmembrane" evidence="3">
    <location>
        <begin position="17"/>
        <end position="117"/>
    </location>
</feature>
<sequence length="272" mass="29088">MESGFAKGGVRVRRNTIGLLLVIVGALYLLQTMGWIRGISFGAAALLLIGLSIAGSGLRRSRPRVFTLGLGLWIAAIGLFNILAQAGVTTITGGDVLRMGWPFLLIALGISMLFGRGVGVYVFTTPRSSGQSSRSGSYKPVRSGTHFVSDLKMGNEPWVLEEDLHLQTFVGDLRLDLTTAAISPGVHRIEIAKFVGDTKVRVPDNVSVRARAEATITGSLHVLGEERDGVGAVSLEREEIVPGADAELIIDVHVGVGDITIERVPTTQFRVF</sequence>
<dbReference type="InterPro" id="IPR024425">
    <property type="entry name" value="LiaF-like_C"/>
</dbReference>
<dbReference type="Pfam" id="PF09922">
    <property type="entry name" value="LiaF-like_C"/>
    <property type="match status" value="1"/>
</dbReference>
<evidence type="ECO:0000256" key="1">
    <source>
        <dbReference type="SAM" id="Phobius"/>
    </source>
</evidence>
<evidence type="ECO:0008006" key="6">
    <source>
        <dbReference type="Google" id="ProtNLM"/>
    </source>
</evidence>
<evidence type="ECO:0000259" key="3">
    <source>
        <dbReference type="Pfam" id="PF22570"/>
    </source>
</evidence>
<comment type="caution">
    <text evidence="4">The sequence shown here is derived from an EMBL/GenBank/DDBJ whole genome shotgun (WGS) entry which is preliminary data.</text>
</comment>
<feature type="transmembrane region" description="Helical" evidence="1">
    <location>
        <begin position="103"/>
        <end position="124"/>
    </location>
</feature>
<feature type="domain" description="Cell wall-active antibiotics response LiaF-like C-terminal" evidence="2">
    <location>
        <begin position="147"/>
        <end position="261"/>
    </location>
</feature>
<dbReference type="PIRSF" id="PIRSF031509">
    <property type="entry name" value="Cell_wall_LiaF/YvqF"/>
    <property type="match status" value="1"/>
</dbReference>
<evidence type="ECO:0000313" key="5">
    <source>
        <dbReference type="Proteomes" id="UP000732377"/>
    </source>
</evidence>
<feature type="transmembrane region" description="Helical" evidence="1">
    <location>
        <begin position="65"/>
        <end position="83"/>
    </location>
</feature>
<proteinExistence type="predicted"/>